<dbReference type="PANTHER" id="PTHR12905:SF0">
    <property type="entry name" value="CALCINEURIN-LIKE PHOSPHOESTERASE DOMAIN-CONTAINING PROTEIN"/>
    <property type="match status" value="1"/>
</dbReference>
<protein>
    <submittedName>
        <fullName evidence="3">Metallophosphatase domain-containing protein</fullName>
    </submittedName>
</protein>
<dbReference type="EMBL" id="JACJMO010000029">
    <property type="protein sequence ID" value="MBM6858551.1"/>
    <property type="molecule type" value="Genomic_DNA"/>
</dbReference>
<evidence type="ECO:0000256" key="1">
    <source>
        <dbReference type="ARBA" id="ARBA00008950"/>
    </source>
</evidence>
<dbReference type="CDD" id="cd07379">
    <property type="entry name" value="MPP_239FB"/>
    <property type="match status" value="1"/>
</dbReference>
<organism evidence="3 4">
    <name type="scientific">Caecibacteroides pullorum</name>
    <dbReference type="NCBI Taxonomy" id="2725562"/>
    <lineage>
        <taxon>Bacteria</taxon>
        <taxon>Pseudomonadati</taxon>
        <taxon>Bacteroidota</taxon>
        <taxon>Bacteroidia</taxon>
        <taxon>Bacteroidales</taxon>
        <taxon>Bacteroidaceae</taxon>
        <taxon>Caecibacteroides</taxon>
    </lineage>
</organism>
<comment type="caution">
    <text evidence="3">The sequence shown here is derived from an EMBL/GenBank/DDBJ whole genome shotgun (WGS) entry which is preliminary data.</text>
</comment>
<dbReference type="Gene3D" id="3.60.21.10">
    <property type="match status" value="1"/>
</dbReference>
<evidence type="ECO:0000259" key="2">
    <source>
        <dbReference type="Pfam" id="PF12850"/>
    </source>
</evidence>
<evidence type="ECO:0000313" key="3">
    <source>
        <dbReference type="EMBL" id="MBM6858551.1"/>
    </source>
</evidence>
<accession>A0AA40ZV17</accession>
<dbReference type="InterPro" id="IPR029052">
    <property type="entry name" value="Metallo-depent_PP-like"/>
</dbReference>
<dbReference type="SUPFAM" id="SSF56300">
    <property type="entry name" value="Metallo-dependent phosphatases"/>
    <property type="match status" value="1"/>
</dbReference>
<dbReference type="RefSeq" id="WP_204972988.1">
    <property type="nucleotide sequence ID" value="NZ_JAAZTS010000028.1"/>
</dbReference>
<reference evidence="3 4" key="1">
    <citation type="journal article" date="2021" name="Sci. Rep.">
        <title>The distribution of antibiotic resistance genes in chicken gut microbiota commensals.</title>
        <authorList>
            <person name="Juricova H."/>
            <person name="Matiasovicova J."/>
            <person name="Kubasova T."/>
            <person name="Cejkova D."/>
            <person name="Rychlik I."/>
        </authorList>
    </citation>
    <scope>NUCLEOTIDE SEQUENCE [LARGE SCALE GENOMIC DNA]</scope>
    <source>
        <strain evidence="3 4">An421</strain>
    </source>
</reference>
<proteinExistence type="inferred from homology"/>
<dbReference type="Pfam" id="PF12850">
    <property type="entry name" value="Metallophos_2"/>
    <property type="match status" value="1"/>
</dbReference>
<comment type="similarity">
    <text evidence="1">Belongs to the metallophosphoesterase superfamily. YfcE family.</text>
</comment>
<dbReference type="AlphaFoldDB" id="A0AA40ZV17"/>
<name>A0AA40ZV17_9BACT</name>
<evidence type="ECO:0000313" key="4">
    <source>
        <dbReference type="Proteomes" id="UP000698924"/>
    </source>
</evidence>
<dbReference type="InterPro" id="IPR024654">
    <property type="entry name" value="Calcineurin-like_PHP_lpxH"/>
</dbReference>
<sequence length="195" mass="22587">MKILQISDTHNKHHLLVNLPAADVIVHCGDFTEHGTEKEVLDFLNWFITLPYKHKIFVTGNHDTCLWDAKDIEDLPKNVHFLQDSECKIEGITFFGLAYNHSEQVIPPDADVLVSHEPPFMILDKDNNIHWGNADLKKKILEVKPRYHYFGHIHGAYGTEKHHGIVFSNAALFYESFQMEGNFHLLKYKPKIFVL</sequence>
<dbReference type="InterPro" id="IPR051693">
    <property type="entry name" value="UPF0046_metallophosphoest"/>
</dbReference>
<gene>
    <name evidence="3" type="ORF">H6D15_13230</name>
</gene>
<dbReference type="PANTHER" id="PTHR12905">
    <property type="entry name" value="METALLOPHOSPHOESTERASE"/>
    <property type="match status" value="1"/>
</dbReference>
<feature type="domain" description="Calcineurin-like phosphoesterase" evidence="2">
    <location>
        <begin position="1"/>
        <end position="169"/>
    </location>
</feature>
<dbReference type="Proteomes" id="UP000698924">
    <property type="component" value="Unassembled WGS sequence"/>
</dbReference>
<keyword evidence="4" id="KW-1185">Reference proteome</keyword>